<feature type="region of interest" description="Disordered" evidence="1">
    <location>
        <begin position="551"/>
        <end position="634"/>
    </location>
</feature>
<feature type="compositionally biased region" description="Low complexity" evidence="1">
    <location>
        <begin position="113"/>
        <end position="126"/>
    </location>
</feature>
<feature type="region of interest" description="Disordered" evidence="1">
    <location>
        <begin position="769"/>
        <end position="812"/>
    </location>
</feature>
<evidence type="ECO:0000256" key="1">
    <source>
        <dbReference type="SAM" id="MobiDB-lite"/>
    </source>
</evidence>
<feature type="compositionally biased region" description="Low complexity" evidence="1">
    <location>
        <begin position="435"/>
        <end position="474"/>
    </location>
</feature>
<feature type="region of interest" description="Disordered" evidence="1">
    <location>
        <begin position="1"/>
        <end position="168"/>
    </location>
</feature>
<feature type="compositionally biased region" description="Pro residues" evidence="1">
    <location>
        <begin position="22"/>
        <end position="42"/>
    </location>
</feature>
<dbReference type="STRING" id="1314781.A0A165P2E0"/>
<dbReference type="InParanoid" id="A0A165P2E0"/>
<dbReference type="AlphaFoldDB" id="A0A165P2E0"/>
<proteinExistence type="predicted"/>
<feature type="compositionally biased region" description="Polar residues" evidence="1">
    <location>
        <begin position="1"/>
        <end position="12"/>
    </location>
</feature>
<keyword evidence="3" id="KW-1185">Reference proteome</keyword>
<feature type="compositionally biased region" description="Low complexity" evidence="1">
    <location>
        <begin position="561"/>
        <end position="590"/>
    </location>
</feature>
<evidence type="ECO:0000313" key="2">
    <source>
        <dbReference type="EMBL" id="KZW01546.1"/>
    </source>
</evidence>
<feature type="region of interest" description="Disordered" evidence="1">
    <location>
        <begin position="191"/>
        <end position="325"/>
    </location>
</feature>
<gene>
    <name evidence="2" type="ORF">EXIGLDRAFT_65332</name>
</gene>
<organism evidence="2 3">
    <name type="scientific">Exidia glandulosa HHB12029</name>
    <dbReference type="NCBI Taxonomy" id="1314781"/>
    <lineage>
        <taxon>Eukaryota</taxon>
        <taxon>Fungi</taxon>
        <taxon>Dikarya</taxon>
        <taxon>Basidiomycota</taxon>
        <taxon>Agaricomycotina</taxon>
        <taxon>Agaricomycetes</taxon>
        <taxon>Auriculariales</taxon>
        <taxon>Exidiaceae</taxon>
        <taxon>Exidia</taxon>
    </lineage>
</organism>
<name>A0A165P2E0_EXIGL</name>
<feature type="compositionally biased region" description="Low complexity" evidence="1">
    <location>
        <begin position="492"/>
        <end position="504"/>
    </location>
</feature>
<feature type="compositionally biased region" description="Low complexity" evidence="1">
    <location>
        <begin position="305"/>
        <end position="317"/>
    </location>
</feature>
<protein>
    <submittedName>
        <fullName evidence="2">Uncharacterized protein</fullName>
    </submittedName>
</protein>
<feature type="compositionally biased region" description="Low complexity" evidence="1">
    <location>
        <begin position="244"/>
        <end position="271"/>
    </location>
</feature>
<feature type="compositionally biased region" description="Low complexity" evidence="1">
    <location>
        <begin position="287"/>
        <end position="297"/>
    </location>
</feature>
<evidence type="ECO:0000313" key="3">
    <source>
        <dbReference type="Proteomes" id="UP000077266"/>
    </source>
</evidence>
<dbReference type="OrthoDB" id="8062037at2759"/>
<feature type="compositionally biased region" description="Low complexity" evidence="1">
    <location>
        <begin position="660"/>
        <end position="674"/>
    </location>
</feature>
<dbReference type="Proteomes" id="UP000077266">
    <property type="component" value="Unassembled WGS sequence"/>
</dbReference>
<feature type="compositionally biased region" description="Basic residues" evidence="1">
    <location>
        <begin position="103"/>
        <end position="112"/>
    </location>
</feature>
<accession>A0A165P2E0</accession>
<feature type="region of interest" description="Disordered" evidence="1">
    <location>
        <begin position="660"/>
        <end position="704"/>
    </location>
</feature>
<feature type="compositionally biased region" description="Low complexity" evidence="1">
    <location>
        <begin position="776"/>
        <end position="802"/>
    </location>
</feature>
<feature type="compositionally biased region" description="Polar residues" evidence="1">
    <location>
        <begin position="89"/>
        <end position="100"/>
    </location>
</feature>
<feature type="compositionally biased region" description="Low complexity" evidence="1">
    <location>
        <begin position="154"/>
        <end position="168"/>
    </location>
</feature>
<dbReference type="EMBL" id="KV425893">
    <property type="protein sequence ID" value="KZW01546.1"/>
    <property type="molecule type" value="Genomic_DNA"/>
</dbReference>
<sequence length="904" mass="92047">MGQSHSSTSRPTRANRGAAAPSQPPPNPAPASLPPPATPAPPTTTQAPSDDLLRPPDAGSSVPRTSPTRSMSQRLPKLSLRSRRRSMSTEDLSQPAQDSPSTSKRRWLRSLRSRPTSALLPASSSSRHPDLAEGSSKLAQARSSLDREPPPARAPVAGPSAAPVPSADADLVPIAAPVQASIPASSEAFDNDVSRRTFPHVEAAPHVAANPEPVAHPAVPSPPTGGGASSSLIIVQGIVQTQDAPSSSTSTPTPTSAPSTSAMPSLRPSSFLRRRRSGQASARNSLVSPSPTSVPPSATDILDGAPAPAAPSASASPDEGSTQLSQSSIDVLGTLLSFATAATAASLVTGSIDPLFHSGLAQSPEAPPAVASQGESGAQGTERDRSGRLRSALGGMRDLFRANRRRAEQAELDSPDALLGELARAINAGLAAGRAHAPPNASTSPSPATVLPTASGAPTASGSASSPAAVDPADLPLPPSPFSTEFPERAVRTASTSAGAAVSGDAPASAERTTPPVPPLPLGLGGPTQEDSFERFLHNLQADLRTALTQDYARPGPGNRAASPSESASTSSSAPSLASASSSSATDDSSIPVVLVQSPSEPDAPAAQEPAPRGSTEQPVPVEGGGPGARGNNGINWWRLYRFPPTYMPAGAVLAGSVPAPPAAASNQAPRAAAGTTQSPDTAPADASANRDPTPTTAQQQQQQGMVVPVVVVGLQSVNPIDAADILPQEVRQEAENAAAAAAVGATTAPATQRLSRAARALNRLSNVPWRSGSEASSSAAQSQSQASASPLGAAPTAAPAPGTAPPPAAATRTTTGRTYLIYVIGGYYPLDHTIVTGDLNSFEALWYVLLSSSYSFLGALVLTESLWQATRRHAGSSQAPCCYARRYREVWPRSLQGWFVIEI</sequence>
<feature type="region of interest" description="Disordered" evidence="1">
    <location>
        <begin position="359"/>
        <end position="394"/>
    </location>
</feature>
<feature type="compositionally biased region" description="Polar residues" evidence="1">
    <location>
        <begin position="62"/>
        <end position="71"/>
    </location>
</feature>
<feature type="compositionally biased region" description="Low complexity" evidence="1">
    <location>
        <begin position="597"/>
        <end position="612"/>
    </location>
</feature>
<feature type="region of interest" description="Disordered" evidence="1">
    <location>
        <begin position="434"/>
        <end position="530"/>
    </location>
</feature>
<reference evidence="2 3" key="1">
    <citation type="journal article" date="2016" name="Mol. Biol. Evol.">
        <title>Comparative Genomics of Early-Diverging Mushroom-Forming Fungi Provides Insights into the Origins of Lignocellulose Decay Capabilities.</title>
        <authorList>
            <person name="Nagy L.G."/>
            <person name="Riley R."/>
            <person name="Tritt A."/>
            <person name="Adam C."/>
            <person name="Daum C."/>
            <person name="Floudas D."/>
            <person name="Sun H."/>
            <person name="Yadav J.S."/>
            <person name="Pangilinan J."/>
            <person name="Larsson K.H."/>
            <person name="Matsuura K."/>
            <person name="Barry K."/>
            <person name="Labutti K."/>
            <person name="Kuo R."/>
            <person name="Ohm R.A."/>
            <person name="Bhattacharya S.S."/>
            <person name="Shirouzu T."/>
            <person name="Yoshinaga Y."/>
            <person name="Martin F.M."/>
            <person name="Grigoriev I.V."/>
            <person name="Hibbett D.S."/>
        </authorList>
    </citation>
    <scope>NUCLEOTIDE SEQUENCE [LARGE SCALE GENOMIC DNA]</scope>
    <source>
        <strain evidence="2 3">HHB12029</strain>
    </source>
</reference>